<accession>A0CDZ3</accession>
<evidence type="ECO:0000313" key="2">
    <source>
        <dbReference type="Proteomes" id="UP000000600"/>
    </source>
</evidence>
<dbReference type="EMBL" id="CT868063">
    <property type="protein sequence ID" value="CAK69010.1"/>
    <property type="molecule type" value="Genomic_DNA"/>
</dbReference>
<dbReference type="HOGENOM" id="CLU_3280694_0_0_1"/>
<sequence>MEQGARVSPHQQKLSDKAFPNGKFWGLTDAGCAMASLTPHY</sequence>
<organism evidence="1 2">
    <name type="scientific">Paramecium tetraurelia</name>
    <dbReference type="NCBI Taxonomy" id="5888"/>
    <lineage>
        <taxon>Eukaryota</taxon>
        <taxon>Sar</taxon>
        <taxon>Alveolata</taxon>
        <taxon>Ciliophora</taxon>
        <taxon>Intramacronucleata</taxon>
        <taxon>Oligohymenophorea</taxon>
        <taxon>Peniculida</taxon>
        <taxon>Parameciidae</taxon>
        <taxon>Paramecium</taxon>
    </lineage>
</organism>
<dbReference type="AlphaFoldDB" id="A0CDZ3"/>
<dbReference type="Proteomes" id="UP000000600">
    <property type="component" value="Unassembled WGS sequence"/>
</dbReference>
<name>A0CDZ3_PARTE</name>
<protein>
    <submittedName>
        <fullName evidence="1">Uncharacterized protein</fullName>
    </submittedName>
</protein>
<dbReference type="KEGG" id="ptm:GSPATT00007222001"/>
<keyword evidence="2" id="KW-1185">Reference proteome</keyword>
<proteinExistence type="predicted"/>
<gene>
    <name evidence="1" type="ORF">GSPATT00007222001</name>
</gene>
<dbReference type="GeneID" id="5022192"/>
<dbReference type="InParanoid" id="A0CDZ3"/>
<reference evidence="1 2" key="1">
    <citation type="journal article" date="2006" name="Nature">
        <title>Global trends of whole-genome duplications revealed by the ciliate Paramecium tetraurelia.</title>
        <authorList>
            <consortium name="Genoscope"/>
            <person name="Aury J.-M."/>
            <person name="Jaillon O."/>
            <person name="Duret L."/>
            <person name="Noel B."/>
            <person name="Jubin C."/>
            <person name="Porcel B.M."/>
            <person name="Segurens B."/>
            <person name="Daubin V."/>
            <person name="Anthouard V."/>
            <person name="Aiach N."/>
            <person name="Arnaiz O."/>
            <person name="Billaut A."/>
            <person name="Beisson J."/>
            <person name="Blanc I."/>
            <person name="Bouhouche K."/>
            <person name="Camara F."/>
            <person name="Duharcourt S."/>
            <person name="Guigo R."/>
            <person name="Gogendeau D."/>
            <person name="Katinka M."/>
            <person name="Keller A.-M."/>
            <person name="Kissmehl R."/>
            <person name="Klotz C."/>
            <person name="Koll F."/>
            <person name="Le Moue A."/>
            <person name="Lepere C."/>
            <person name="Malinsky S."/>
            <person name="Nowacki M."/>
            <person name="Nowak J.K."/>
            <person name="Plattner H."/>
            <person name="Poulain J."/>
            <person name="Ruiz F."/>
            <person name="Serrano V."/>
            <person name="Zagulski M."/>
            <person name="Dessen P."/>
            <person name="Betermier M."/>
            <person name="Weissenbach J."/>
            <person name="Scarpelli C."/>
            <person name="Schachter V."/>
            <person name="Sperling L."/>
            <person name="Meyer E."/>
            <person name="Cohen J."/>
            <person name="Wincker P."/>
        </authorList>
    </citation>
    <scope>NUCLEOTIDE SEQUENCE [LARGE SCALE GENOMIC DNA]</scope>
    <source>
        <strain evidence="1 2">Stock d4-2</strain>
    </source>
</reference>
<dbReference type="RefSeq" id="XP_001436407.1">
    <property type="nucleotide sequence ID" value="XM_001436370.1"/>
</dbReference>
<evidence type="ECO:0000313" key="1">
    <source>
        <dbReference type="EMBL" id="CAK69010.1"/>
    </source>
</evidence>